<reference evidence="1" key="2">
    <citation type="submission" date="2017-06" db="EMBL/GenBank/DDBJ databases">
        <title>WGS assembly of Brachypodium distachyon.</title>
        <authorList>
            <consortium name="The International Brachypodium Initiative"/>
            <person name="Lucas S."/>
            <person name="Harmon-Smith M."/>
            <person name="Lail K."/>
            <person name="Tice H."/>
            <person name="Grimwood J."/>
            <person name="Bruce D."/>
            <person name="Barry K."/>
            <person name="Shu S."/>
            <person name="Lindquist E."/>
            <person name="Wang M."/>
            <person name="Pitluck S."/>
            <person name="Vogel J.P."/>
            <person name="Garvin D.F."/>
            <person name="Mockler T.C."/>
            <person name="Schmutz J."/>
            <person name="Rokhsar D."/>
            <person name="Bevan M.W."/>
        </authorList>
    </citation>
    <scope>NUCLEOTIDE SEQUENCE</scope>
    <source>
        <strain evidence="1">Bd21</strain>
    </source>
</reference>
<dbReference type="EMBL" id="CM000883">
    <property type="protein sequence ID" value="PNT64340.1"/>
    <property type="molecule type" value="Genomic_DNA"/>
</dbReference>
<protein>
    <submittedName>
        <fullName evidence="1 2">Uncharacterized protein</fullName>
    </submittedName>
</protein>
<proteinExistence type="predicted"/>
<dbReference type="AlphaFoldDB" id="A0A2K2CQP1"/>
<organism evidence="1">
    <name type="scientific">Brachypodium distachyon</name>
    <name type="common">Purple false brome</name>
    <name type="synonym">Trachynia distachya</name>
    <dbReference type="NCBI Taxonomy" id="15368"/>
    <lineage>
        <taxon>Eukaryota</taxon>
        <taxon>Viridiplantae</taxon>
        <taxon>Streptophyta</taxon>
        <taxon>Embryophyta</taxon>
        <taxon>Tracheophyta</taxon>
        <taxon>Spermatophyta</taxon>
        <taxon>Magnoliopsida</taxon>
        <taxon>Liliopsida</taxon>
        <taxon>Poales</taxon>
        <taxon>Poaceae</taxon>
        <taxon>BOP clade</taxon>
        <taxon>Pooideae</taxon>
        <taxon>Stipodae</taxon>
        <taxon>Brachypodieae</taxon>
        <taxon>Brachypodium</taxon>
    </lineage>
</organism>
<evidence type="ECO:0000313" key="1">
    <source>
        <dbReference type="EMBL" id="PNT64340.1"/>
    </source>
</evidence>
<dbReference type="OrthoDB" id="422362at2759"/>
<dbReference type="Gramene" id="PNT64340">
    <property type="protein sequence ID" value="PNT64340"/>
    <property type="gene ID" value="BRADI_4g27799v3"/>
</dbReference>
<keyword evidence="3" id="KW-1185">Reference proteome</keyword>
<dbReference type="EnsemblPlants" id="PNT64340">
    <property type="protein sequence ID" value="PNT64340"/>
    <property type="gene ID" value="BRADI_4g27799v3"/>
</dbReference>
<dbReference type="InParanoid" id="A0A2K2CQP1"/>
<reference evidence="2" key="3">
    <citation type="submission" date="2018-08" db="UniProtKB">
        <authorList>
            <consortium name="EnsemblPlants"/>
        </authorList>
    </citation>
    <scope>IDENTIFICATION</scope>
    <source>
        <strain evidence="2">cv. Bd21</strain>
    </source>
</reference>
<reference evidence="1 2" key="1">
    <citation type="journal article" date="2010" name="Nature">
        <title>Genome sequencing and analysis of the model grass Brachypodium distachyon.</title>
        <authorList>
            <consortium name="International Brachypodium Initiative"/>
        </authorList>
    </citation>
    <scope>NUCLEOTIDE SEQUENCE [LARGE SCALE GENOMIC DNA]</scope>
    <source>
        <strain evidence="1 2">Bd21</strain>
    </source>
</reference>
<dbReference type="Proteomes" id="UP000008810">
    <property type="component" value="Chromosome 4"/>
</dbReference>
<evidence type="ECO:0000313" key="3">
    <source>
        <dbReference type="Proteomes" id="UP000008810"/>
    </source>
</evidence>
<accession>A0A2K2CQP1</accession>
<sequence>MSTQVRTCDFRSVLSKPTIPLMWLFFFADTPMWLFPSPSLQALANPSQTVLSLCLFFLHSGKNHFTHILPFPWPLMF</sequence>
<name>A0A2K2CQP1_BRADI</name>
<evidence type="ECO:0000313" key="2">
    <source>
        <dbReference type="EnsemblPlants" id="PNT64340"/>
    </source>
</evidence>
<gene>
    <name evidence="1" type="ORF">BRADI_4g27799v3</name>
</gene>